<dbReference type="RefSeq" id="WP_013494482.1">
    <property type="nucleotide sequence ID" value="NC_014831.1"/>
</dbReference>
<dbReference type="AlphaFoldDB" id="E6SKI9"/>
<sequence length="137" mass="15072">MPAGFGVTVVADGQVRVMDLPHPLYPSKRRPYIKGLQLSVPAVAQTYSVTYTPAEDVELLSIAMAASGYGLGDYWWADVGTERLLDSIYTKELPESVLLGTPWSIVYPVAAGTEIKLSFNNASGTAKRVWWNLHMLR</sequence>
<accession>E6SKI9</accession>
<dbReference type="OrthoDB" id="2601355at2"/>
<dbReference type="eggNOG" id="ENOG5032TUG">
    <property type="taxonomic scope" value="Bacteria"/>
</dbReference>
<organism evidence="1 2">
    <name type="scientific">Thermaerobacter marianensis (strain ATCC 700841 / DSM 12885 / JCM 10246 / 7p75a)</name>
    <dbReference type="NCBI Taxonomy" id="644966"/>
    <lineage>
        <taxon>Bacteria</taxon>
        <taxon>Bacillati</taxon>
        <taxon>Bacillota</taxon>
        <taxon>Clostridia</taxon>
        <taxon>Eubacteriales</taxon>
        <taxon>Clostridiales Family XVII. Incertae Sedis</taxon>
        <taxon>Thermaerobacter</taxon>
    </lineage>
</organism>
<protein>
    <submittedName>
        <fullName evidence="1">Uncharacterized protein</fullName>
    </submittedName>
</protein>
<reference evidence="2" key="2">
    <citation type="journal article" date="2010" name="Stand. Genomic Sci.">
        <title>Complete genome sequence of Thermaerobacter marianensis type strain (7p75aT).</title>
        <authorList>
            <person name="Han C."/>
            <person name="Gu W."/>
            <person name="Zhang X."/>
            <person name="Lapidus A."/>
            <person name="Nolan M."/>
            <person name="Copeland A."/>
            <person name="Lucas S."/>
            <person name="Glavina Del Rio T."/>
            <person name="Tice H."/>
            <person name="Cheng J."/>
            <person name="Tapia R."/>
            <person name="Goodwin L."/>
            <person name="Pitluck S."/>
            <person name="Pagani I."/>
            <person name="Ivanova N."/>
            <person name="Mavromatis K."/>
            <person name="Mikhailova N."/>
            <person name="Pati A."/>
            <person name="Chen A."/>
            <person name="Palaniappan K."/>
            <person name="Land M."/>
            <person name="Hauser L."/>
            <person name="Chang Y."/>
            <person name="Jeffries C."/>
            <person name="Schneider S."/>
            <person name="Rohde M."/>
            <person name="Goker M."/>
            <person name="Pukall R."/>
            <person name="Woyke T."/>
            <person name="Bristow J."/>
            <person name="Eisen J."/>
            <person name="Markowitz V."/>
            <person name="Hugenholtz P."/>
            <person name="Kyrpides N."/>
            <person name="Klenk H."/>
            <person name="Detter J."/>
        </authorList>
    </citation>
    <scope>NUCLEOTIDE SEQUENCE [LARGE SCALE GENOMIC DNA]</scope>
    <source>
        <strain evidence="2">ATCC 700841 / DSM 12885 / JCM 10246 / 7p75a</strain>
    </source>
</reference>
<dbReference type="HOGENOM" id="CLU_1999251_0_0_9"/>
<dbReference type="KEGG" id="tmr:Tmar_0051"/>
<dbReference type="STRING" id="644966.Tmar_0051"/>
<evidence type="ECO:0000313" key="1">
    <source>
        <dbReference type="EMBL" id="ADU50176.1"/>
    </source>
</evidence>
<reference evidence="1 2" key="1">
    <citation type="journal article" date="2010" name="Stand. Genomic Sci.">
        <title>Complete genome sequence of Thermaerobacter marianensis type strain (7p75a).</title>
        <authorList>
            <person name="Han C."/>
            <person name="Gu W."/>
            <person name="Zhang X."/>
            <person name="Lapidus A."/>
            <person name="Nolan M."/>
            <person name="Copeland A."/>
            <person name="Lucas S."/>
            <person name="Del Rio T.G."/>
            <person name="Tice H."/>
            <person name="Cheng J.F."/>
            <person name="Tapia R."/>
            <person name="Goodwin L."/>
            <person name="Pitluck S."/>
            <person name="Pagani I."/>
            <person name="Ivanova N."/>
            <person name="Mavromatis K."/>
            <person name="Mikhailova N."/>
            <person name="Pati A."/>
            <person name="Chen A."/>
            <person name="Palaniappan K."/>
            <person name="Land M."/>
            <person name="Hauser L."/>
            <person name="Chang Y.J."/>
            <person name="Jeffries C.D."/>
            <person name="Schneider S."/>
            <person name="Rohde M."/>
            <person name="Goker M."/>
            <person name="Pukall R."/>
            <person name="Woyke T."/>
            <person name="Bristow J."/>
            <person name="Eisen J.A."/>
            <person name="Markowitz V."/>
            <person name="Hugenholtz P."/>
            <person name="Kyrpides N.C."/>
            <person name="Klenk H.P."/>
            <person name="Detter J.C."/>
        </authorList>
    </citation>
    <scope>NUCLEOTIDE SEQUENCE [LARGE SCALE GENOMIC DNA]</scope>
    <source>
        <strain evidence="2">ATCC 700841 / DSM 12885 / JCM 10246 / 7p75a</strain>
    </source>
</reference>
<keyword evidence="2" id="KW-1185">Reference proteome</keyword>
<proteinExistence type="predicted"/>
<evidence type="ECO:0000313" key="2">
    <source>
        <dbReference type="Proteomes" id="UP000008915"/>
    </source>
</evidence>
<gene>
    <name evidence="1" type="ordered locus">Tmar_0051</name>
</gene>
<name>E6SKI9_THEM7</name>
<dbReference type="EMBL" id="CP002344">
    <property type="protein sequence ID" value="ADU50176.1"/>
    <property type="molecule type" value="Genomic_DNA"/>
</dbReference>
<dbReference type="Proteomes" id="UP000008915">
    <property type="component" value="Chromosome"/>
</dbReference>